<dbReference type="RefSeq" id="WP_300646951.1">
    <property type="nucleotide sequence ID" value="NZ_BAABKD010000002.1"/>
</dbReference>
<organism evidence="1 2">
    <name type="scientific">Paenalcaligenes hermetiae</name>
    <dbReference type="NCBI Taxonomy" id="1157987"/>
    <lineage>
        <taxon>Bacteria</taxon>
        <taxon>Pseudomonadati</taxon>
        <taxon>Pseudomonadota</taxon>
        <taxon>Betaproteobacteria</taxon>
        <taxon>Burkholderiales</taxon>
        <taxon>Alcaligenaceae</taxon>
        <taxon>Paenalcaligenes</taxon>
    </lineage>
</organism>
<name>A0ABP9LXY8_9BURK</name>
<keyword evidence="2" id="KW-1185">Reference proteome</keyword>
<dbReference type="EMBL" id="BAABKD010000002">
    <property type="protein sequence ID" value="GAA5085502.1"/>
    <property type="molecule type" value="Genomic_DNA"/>
</dbReference>
<dbReference type="Proteomes" id="UP001500227">
    <property type="component" value="Unassembled WGS sequence"/>
</dbReference>
<reference evidence="2" key="1">
    <citation type="journal article" date="2019" name="Int. J. Syst. Evol. Microbiol.">
        <title>The Global Catalogue of Microorganisms (GCM) 10K type strain sequencing project: providing services to taxonomists for standard genome sequencing and annotation.</title>
        <authorList>
            <consortium name="The Broad Institute Genomics Platform"/>
            <consortium name="The Broad Institute Genome Sequencing Center for Infectious Disease"/>
            <person name="Wu L."/>
            <person name="Ma J."/>
        </authorList>
    </citation>
    <scope>NUCLEOTIDE SEQUENCE [LARGE SCALE GENOMIC DNA]</scope>
    <source>
        <strain evidence="2">JCM 18423</strain>
    </source>
</reference>
<dbReference type="SUPFAM" id="SSF46689">
    <property type="entry name" value="Homeodomain-like"/>
    <property type="match status" value="1"/>
</dbReference>
<evidence type="ECO:0000313" key="1">
    <source>
        <dbReference type="EMBL" id="GAA5085502.1"/>
    </source>
</evidence>
<gene>
    <name evidence="1" type="primary">nfxB</name>
    <name evidence="1" type="ORF">GCM10023337_04270</name>
</gene>
<dbReference type="InterPro" id="IPR009057">
    <property type="entry name" value="Homeodomain-like_sf"/>
</dbReference>
<proteinExistence type="predicted"/>
<protein>
    <submittedName>
        <fullName evidence="1">Efflux pump transcriptional repressor NfxB</fullName>
    </submittedName>
</protein>
<evidence type="ECO:0000313" key="2">
    <source>
        <dbReference type="Proteomes" id="UP001500227"/>
    </source>
</evidence>
<comment type="caution">
    <text evidence="1">The sequence shown here is derived from an EMBL/GenBank/DDBJ whole genome shotgun (WGS) entry which is preliminary data.</text>
</comment>
<dbReference type="Gene3D" id="1.10.357.10">
    <property type="entry name" value="Tetracycline Repressor, domain 2"/>
    <property type="match status" value="1"/>
</dbReference>
<accession>A0ABP9LXY8</accession>
<sequence length="182" mass="19916">MNAKKRQRMDDLIIALATNPSASLNELAEAAGIGKTTLYRLGGARESLVEKAVSYAVAKLSAILDEFVFDARHIRPLLVRLAQRSLDEGASILLLVACCHLNISALSQLEQRWHQTLDTFFLQAQQEGLLRIDISASALTETWGALMSGLIFSEQQGRMTKAEVVDTVEKVFFQGALAQGKA</sequence>